<keyword evidence="6" id="KW-1185">Reference proteome</keyword>
<evidence type="ECO:0000256" key="1">
    <source>
        <dbReference type="ARBA" id="ARBA00022490"/>
    </source>
</evidence>
<comment type="similarity">
    <text evidence="3">Belongs to the SmpB family.</text>
</comment>
<dbReference type="InterPro" id="IPR020081">
    <property type="entry name" value="SsrA-bd_prot_CS"/>
</dbReference>
<dbReference type="NCBIfam" id="NF003843">
    <property type="entry name" value="PRK05422.1"/>
    <property type="match status" value="1"/>
</dbReference>
<evidence type="ECO:0000256" key="4">
    <source>
        <dbReference type="SAM" id="MobiDB-lite"/>
    </source>
</evidence>
<dbReference type="Gene3D" id="2.40.280.10">
    <property type="match status" value="1"/>
</dbReference>
<dbReference type="PROSITE" id="PS01317">
    <property type="entry name" value="SSRP"/>
    <property type="match status" value="1"/>
</dbReference>
<dbReference type="CDD" id="cd09294">
    <property type="entry name" value="SmpB"/>
    <property type="match status" value="1"/>
</dbReference>
<comment type="subcellular location">
    <subcellularLocation>
        <location evidence="3">Cytoplasm</location>
    </subcellularLocation>
    <text evidence="3">The tmRNA-SmpB complex associates with stalled 70S ribosomes.</text>
</comment>
<accession>A0A4R2KC48</accession>
<dbReference type="SUPFAM" id="SSF74982">
    <property type="entry name" value="Small protein B (SmpB)"/>
    <property type="match status" value="1"/>
</dbReference>
<gene>
    <name evidence="3" type="primary">smpB</name>
    <name evidence="5" type="ORF">EV688_12323</name>
</gene>
<dbReference type="InterPro" id="IPR023620">
    <property type="entry name" value="SmpB"/>
</dbReference>
<dbReference type="GO" id="GO:0070929">
    <property type="term" value="P:trans-translation"/>
    <property type="evidence" value="ECO:0007669"/>
    <property type="project" value="UniProtKB-UniRule"/>
</dbReference>
<evidence type="ECO:0000256" key="2">
    <source>
        <dbReference type="ARBA" id="ARBA00022884"/>
    </source>
</evidence>
<sequence length="163" mass="18760">MRAMSKKKPKTPNNVIVQNKRARFDYELLDTFEAGVALHGWEVKSLRAGKAQLTDSYVLMKDGEAFLLGSQITPLGTVSTHYVTDPTRTRKLLLHRKELAKILAATQQKGQTCVCTQLYWKGHLIKARISLAQGKQSHDKRDTEKDRDWQRQKRRIMRDAVKQ</sequence>
<dbReference type="AlphaFoldDB" id="A0A4R2KC48"/>
<evidence type="ECO:0000256" key="3">
    <source>
        <dbReference type="HAMAP-Rule" id="MF_00023"/>
    </source>
</evidence>
<dbReference type="Pfam" id="PF01668">
    <property type="entry name" value="SmpB"/>
    <property type="match status" value="1"/>
</dbReference>
<dbReference type="PANTHER" id="PTHR30308">
    <property type="entry name" value="TMRNA-BINDING COMPONENT OF TRANS-TRANSLATION TAGGING COMPLEX"/>
    <property type="match status" value="1"/>
</dbReference>
<feature type="region of interest" description="Disordered" evidence="4">
    <location>
        <begin position="135"/>
        <end position="163"/>
    </location>
</feature>
<dbReference type="GO" id="GO:0005829">
    <property type="term" value="C:cytosol"/>
    <property type="evidence" value="ECO:0007669"/>
    <property type="project" value="TreeGrafter"/>
</dbReference>
<dbReference type="NCBIfam" id="TIGR00086">
    <property type="entry name" value="smpB"/>
    <property type="match status" value="1"/>
</dbReference>
<name>A0A4R2KC48_9GAMM</name>
<dbReference type="HAMAP" id="MF_00023">
    <property type="entry name" value="SmpB"/>
    <property type="match status" value="1"/>
</dbReference>
<keyword evidence="2 3" id="KW-0694">RNA-binding</keyword>
<comment type="function">
    <text evidence="3">Required for rescue of stalled ribosomes mediated by trans-translation. Binds to transfer-messenger RNA (tmRNA), required for stable association of tmRNA with ribosomes. tmRNA and SmpB together mimic tRNA shape, replacing the anticodon stem-loop with SmpB. tmRNA is encoded by the ssrA gene; the 2 termini fold to resemble tRNA(Ala) and it encodes a 'tag peptide', a short internal open reading frame. During trans-translation Ala-aminoacylated tmRNA acts like a tRNA, entering the A-site of stalled ribosomes, displacing the stalled mRNA. The ribosome then switches to translate the ORF on the tmRNA; the nascent peptide is terminated with the 'tag peptide' encoded by the tmRNA and targeted for degradation. The ribosome is freed to recommence translation, which seems to be the essential function of trans-translation.</text>
</comment>
<proteinExistence type="inferred from homology"/>
<dbReference type="PANTHER" id="PTHR30308:SF2">
    <property type="entry name" value="SSRA-BINDING PROTEIN"/>
    <property type="match status" value="1"/>
</dbReference>
<dbReference type="EMBL" id="SLWX01000023">
    <property type="protein sequence ID" value="TCO71091.1"/>
    <property type="molecule type" value="Genomic_DNA"/>
</dbReference>
<comment type="caution">
    <text evidence="5">The sequence shown here is derived from an EMBL/GenBank/DDBJ whole genome shotgun (WGS) entry which is preliminary data.</text>
</comment>
<dbReference type="Proteomes" id="UP000294980">
    <property type="component" value="Unassembled WGS sequence"/>
</dbReference>
<organism evidence="5 6">
    <name type="scientific">Chromatocurvus halotolerans</name>
    <dbReference type="NCBI Taxonomy" id="1132028"/>
    <lineage>
        <taxon>Bacteria</taxon>
        <taxon>Pseudomonadati</taxon>
        <taxon>Pseudomonadota</taxon>
        <taxon>Gammaproteobacteria</taxon>
        <taxon>Cellvibrionales</taxon>
        <taxon>Halieaceae</taxon>
        <taxon>Chromatocurvus</taxon>
    </lineage>
</organism>
<protein>
    <recommendedName>
        <fullName evidence="3">SsrA-binding protein</fullName>
    </recommendedName>
    <alternativeName>
        <fullName evidence="3">Small protein B</fullName>
    </alternativeName>
</protein>
<dbReference type="GO" id="GO:0070930">
    <property type="term" value="P:trans-translation-dependent protein tagging"/>
    <property type="evidence" value="ECO:0007669"/>
    <property type="project" value="TreeGrafter"/>
</dbReference>
<dbReference type="GO" id="GO:0003723">
    <property type="term" value="F:RNA binding"/>
    <property type="evidence" value="ECO:0007669"/>
    <property type="project" value="UniProtKB-UniRule"/>
</dbReference>
<keyword evidence="1 3" id="KW-0963">Cytoplasm</keyword>
<dbReference type="InterPro" id="IPR000037">
    <property type="entry name" value="SsrA-bd_prot"/>
</dbReference>
<feature type="compositionally biased region" description="Basic and acidic residues" evidence="4">
    <location>
        <begin position="136"/>
        <end position="163"/>
    </location>
</feature>
<evidence type="ECO:0000313" key="5">
    <source>
        <dbReference type="EMBL" id="TCO71091.1"/>
    </source>
</evidence>
<reference evidence="5 6" key="1">
    <citation type="submission" date="2019-03" db="EMBL/GenBank/DDBJ databases">
        <title>Genomic Encyclopedia of Type Strains, Phase IV (KMG-IV): sequencing the most valuable type-strain genomes for metagenomic binning, comparative biology and taxonomic classification.</title>
        <authorList>
            <person name="Goeker M."/>
        </authorList>
    </citation>
    <scope>NUCLEOTIDE SEQUENCE [LARGE SCALE GENOMIC DNA]</scope>
    <source>
        <strain evidence="5 6">DSM 23344</strain>
    </source>
</reference>
<evidence type="ECO:0000313" key="6">
    <source>
        <dbReference type="Proteomes" id="UP000294980"/>
    </source>
</evidence>